<dbReference type="AlphaFoldDB" id="A0A451GHS7"/>
<keyword evidence="2" id="KW-0540">Nuclease</keyword>
<dbReference type="GO" id="GO:0016788">
    <property type="term" value="F:hydrolase activity, acting on ester bonds"/>
    <property type="evidence" value="ECO:0007669"/>
    <property type="project" value="InterPro"/>
</dbReference>
<gene>
    <name evidence="5" type="ORF">EP867_16030</name>
</gene>
<dbReference type="RefSeq" id="WP_128490484.1">
    <property type="nucleotide sequence ID" value="NZ_JBHLXB010000068.1"/>
</dbReference>
<evidence type="ECO:0000259" key="4">
    <source>
        <dbReference type="SMART" id="SM00990"/>
    </source>
</evidence>
<evidence type="ECO:0000313" key="5">
    <source>
        <dbReference type="EMBL" id="RWY38517.1"/>
    </source>
</evidence>
<dbReference type="InterPro" id="IPR011856">
    <property type="entry name" value="tRNA_endonuc-like_dom_sf"/>
</dbReference>
<evidence type="ECO:0000256" key="1">
    <source>
        <dbReference type="ARBA" id="ARBA00001946"/>
    </source>
</evidence>
<comment type="caution">
    <text evidence="5">The sequence shown here is derived from an EMBL/GenBank/DDBJ whole genome shotgun (WGS) entry which is preliminary data.</text>
</comment>
<dbReference type="Pfam" id="PF08774">
    <property type="entry name" value="VRR_NUC"/>
    <property type="match status" value="1"/>
</dbReference>
<comment type="cofactor">
    <cofactor evidence="1">
        <name>Mg(2+)</name>
        <dbReference type="ChEBI" id="CHEBI:18420"/>
    </cofactor>
</comment>
<feature type="domain" description="VRR-NUC" evidence="4">
    <location>
        <begin position="19"/>
        <end position="107"/>
    </location>
</feature>
<dbReference type="EMBL" id="SBLC01000034">
    <property type="protein sequence ID" value="RWY38517.1"/>
    <property type="molecule type" value="Genomic_DNA"/>
</dbReference>
<evidence type="ECO:0000313" key="6">
    <source>
        <dbReference type="Proteomes" id="UP000287168"/>
    </source>
</evidence>
<dbReference type="OrthoDB" id="7219056at2"/>
<accession>A0A451GHS7</accession>
<dbReference type="Gene3D" id="3.40.1350.10">
    <property type="match status" value="1"/>
</dbReference>
<name>A0A451GHS7_9RHOB</name>
<dbReference type="SMART" id="SM00990">
    <property type="entry name" value="VRR_NUC"/>
    <property type="match status" value="1"/>
</dbReference>
<dbReference type="Proteomes" id="UP000287168">
    <property type="component" value="Unassembled WGS sequence"/>
</dbReference>
<sequence>MTARQSPERKVHLAVLGFLRSVLFGNPVIHHSPNEFGMAGAAVARQIAKHKHLGMAVGFPDLVAFTFHGPLFFEVKAKGNYATPEQKVVHAELSRLGYRVAVVKSIEDVRAKLAEWGHPDQRD</sequence>
<reference evidence="5 6" key="1">
    <citation type="journal article" date="2015" name="Int. J. Syst. Evol. Microbiol.">
        <title>Gemmobacter intermedius sp. nov., isolated from a white stork (Ciconia ciconia).</title>
        <authorList>
            <person name="Kampfer P."/>
            <person name="Jerzak L."/>
            <person name="Wilharm G."/>
            <person name="Golke J."/>
            <person name="Busse H.J."/>
            <person name="Glaeser S.P."/>
        </authorList>
    </citation>
    <scope>NUCLEOTIDE SEQUENCE [LARGE SCALE GENOMIC DNA]</scope>
    <source>
        <strain evidence="5 6">119/4</strain>
    </source>
</reference>
<dbReference type="GO" id="GO:0003676">
    <property type="term" value="F:nucleic acid binding"/>
    <property type="evidence" value="ECO:0007669"/>
    <property type="project" value="InterPro"/>
</dbReference>
<dbReference type="GO" id="GO:0004518">
    <property type="term" value="F:nuclease activity"/>
    <property type="evidence" value="ECO:0007669"/>
    <property type="project" value="UniProtKB-KW"/>
</dbReference>
<evidence type="ECO:0000256" key="2">
    <source>
        <dbReference type="ARBA" id="ARBA00022722"/>
    </source>
</evidence>
<evidence type="ECO:0000256" key="3">
    <source>
        <dbReference type="ARBA" id="ARBA00022801"/>
    </source>
</evidence>
<keyword evidence="6" id="KW-1185">Reference proteome</keyword>
<keyword evidence="3" id="KW-0378">Hydrolase</keyword>
<dbReference type="InterPro" id="IPR014883">
    <property type="entry name" value="VRR_NUC"/>
</dbReference>
<organism evidence="5 6">
    <name type="scientific">Falsigemmobacter intermedius</name>
    <dbReference type="NCBI Taxonomy" id="1553448"/>
    <lineage>
        <taxon>Bacteria</taxon>
        <taxon>Pseudomonadati</taxon>
        <taxon>Pseudomonadota</taxon>
        <taxon>Alphaproteobacteria</taxon>
        <taxon>Rhodobacterales</taxon>
        <taxon>Paracoccaceae</taxon>
        <taxon>Falsigemmobacter</taxon>
    </lineage>
</organism>
<proteinExistence type="predicted"/>
<protein>
    <submittedName>
        <fullName evidence="5">VRR-NUC domain-containing protein</fullName>
    </submittedName>
</protein>